<dbReference type="EMBL" id="JAFKCZ010000015">
    <property type="protein sequence ID" value="MBN7798531.1"/>
    <property type="molecule type" value="Genomic_DNA"/>
</dbReference>
<organism evidence="3 4">
    <name type="scientific">Parahaliea mediterranea</name>
    <dbReference type="NCBI Taxonomy" id="651086"/>
    <lineage>
        <taxon>Bacteria</taxon>
        <taxon>Pseudomonadati</taxon>
        <taxon>Pseudomonadota</taxon>
        <taxon>Gammaproteobacteria</taxon>
        <taxon>Cellvibrionales</taxon>
        <taxon>Halieaceae</taxon>
        <taxon>Parahaliea</taxon>
    </lineage>
</organism>
<dbReference type="Proteomes" id="UP000664303">
    <property type="component" value="Unassembled WGS sequence"/>
</dbReference>
<evidence type="ECO:0000256" key="1">
    <source>
        <dbReference type="SAM" id="SignalP"/>
    </source>
</evidence>
<reference evidence="3" key="1">
    <citation type="submission" date="2021-02" db="EMBL/GenBank/DDBJ databases">
        <title>PHA producing bacteria isolated from coastal sediment in Guangdong, Shenzhen.</title>
        <authorList>
            <person name="Zheng W."/>
            <person name="Yu S."/>
            <person name="Huang Y."/>
        </authorList>
    </citation>
    <scope>NUCLEOTIDE SEQUENCE</scope>
    <source>
        <strain evidence="3">TN14-10</strain>
    </source>
</reference>
<feature type="chain" id="PRO_5038058389" evidence="1">
    <location>
        <begin position="23"/>
        <end position="221"/>
    </location>
</feature>
<sequence length="221" mass="23110">MNRFVYTLAVLGLGLAATSAQAMLMQTQTWYITDEADDSIVFNSFDSSLGTLTGVDVLLTGSGNISGGSISGFADYAYNTDPGDFGFSGLVDGRIFAGGPSAHLFILLHGPHVSCFTLSTPGVCSGDYSAAALSFSESRSISPSEFGNYINQNPEFYWLMETDVSELLGQLAGGPSTNWSATGELSLIYTYDPAVAIPAPATLTLLGLGLAGLGWSRRKGA</sequence>
<feature type="signal peptide" evidence="1">
    <location>
        <begin position="1"/>
        <end position="22"/>
    </location>
</feature>
<evidence type="ECO:0000259" key="2">
    <source>
        <dbReference type="Pfam" id="PF07589"/>
    </source>
</evidence>
<accession>A0A939DI12</accession>
<dbReference type="NCBIfam" id="TIGR02595">
    <property type="entry name" value="PEP_CTERM"/>
    <property type="match status" value="1"/>
</dbReference>
<feature type="domain" description="Ice-binding protein C-terminal" evidence="2">
    <location>
        <begin position="196"/>
        <end position="218"/>
    </location>
</feature>
<dbReference type="InterPro" id="IPR013424">
    <property type="entry name" value="Ice-binding_C"/>
</dbReference>
<dbReference type="Pfam" id="PF07589">
    <property type="entry name" value="PEP-CTERM"/>
    <property type="match status" value="1"/>
</dbReference>
<comment type="caution">
    <text evidence="3">The sequence shown here is derived from an EMBL/GenBank/DDBJ whole genome shotgun (WGS) entry which is preliminary data.</text>
</comment>
<gene>
    <name evidence="3" type="ORF">JYP50_18155</name>
</gene>
<dbReference type="AlphaFoldDB" id="A0A939DI12"/>
<proteinExistence type="predicted"/>
<dbReference type="NCBIfam" id="NF033208">
    <property type="entry name" value="choice_anch_E"/>
    <property type="match status" value="1"/>
</dbReference>
<evidence type="ECO:0000313" key="3">
    <source>
        <dbReference type="EMBL" id="MBN7798531.1"/>
    </source>
</evidence>
<dbReference type="RefSeq" id="WP_206561975.1">
    <property type="nucleotide sequence ID" value="NZ_JAFKCZ010000015.1"/>
</dbReference>
<keyword evidence="1" id="KW-0732">Signal</keyword>
<protein>
    <submittedName>
        <fullName evidence="3">PEP-CTERM sorting domain-containing protein</fullName>
    </submittedName>
</protein>
<evidence type="ECO:0000313" key="4">
    <source>
        <dbReference type="Proteomes" id="UP000664303"/>
    </source>
</evidence>
<name>A0A939DI12_9GAMM</name>
<keyword evidence="4" id="KW-1185">Reference proteome</keyword>